<proteinExistence type="inferred from homology"/>
<dbReference type="PROSITE" id="PS50160">
    <property type="entry name" value="DNA_LIGASE_A3"/>
    <property type="match status" value="1"/>
</dbReference>
<comment type="similarity">
    <text evidence="1">Belongs to the ATP-dependent DNA ligase family.</text>
</comment>
<dbReference type="Proteomes" id="UP001216390">
    <property type="component" value="Chromosome"/>
</dbReference>
<gene>
    <name evidence="6" type="ORF">PO878_01435</name>
</gene>
<dbReference type="Pfam" id="PF04679">
    <property type="entry name" value="DNA_ligase_A_C"/>
    <property type="match status" value="1"/>
</dbReference>
<dbReference type="KEGG" id="ima:PO878_01435"/>
<comment type="catalytic activity">
    <reaction evidence="4">
        <text>ATP + (deoxyribonucleotide)n-3'-hydroxyl + 5'-phospho-(deoxyribonucleotide)m = (deoxyribonucleotide)n+m + AMP + diphosphate.</text>
        <dbReference type="EC" id="6.5.1.1"/>
    </reaction>
</comment>
<evidence type="ECO:0000256" key="1">
    <source>
        <dbReference type="ARBA" id="ARBA00007572"/>
    </source>
</evidence>
<sequence>MDLPVAFPLTPMLAKAHDGLPPGEEGDWWFEPKWDGFRVLVFRDGDDVELASRNGKPLTRYFPEVLDPLRAALPERAVVDGEIVVPTPDGLDFDLLGQRIHPAASRIERLAGETPAEVVAFDLLARGDDDLTAAPLAERREALEAALATGDQVHLNPGTFDRTTAQDWFVRFEGAGLDGVIAKPHDSPYQPGERGWIKVKHKRTADVVVAGYRVHKDGKGVGSLMLGLHDDDGRLHSIGVASSFKAAQRTELMAELEPLVLRPGDMGEHPWAQWADPEAHEEGRLPGGPSRWNNGKDLSFTALRIERVAEVAYERVDHGRFRHTSRFLRWRPDREPASCRYDQLEVVPPVELREVLGS</sequence>
<dbReference type="InterPro" id="IPR012309">
    <property type="entry name" value="DNA_ligase_ATP-dep_C"/>
</dbReference>
<dbReference type="CDD" id="cd07905">
    <property type="entry name" value="Adenylation_DNA_ligase_LigC"/>
    <property type="match status" value="1"/>
</dbReference>
<dbReference type="GO" id="GO:0003910">
    <property type="term" value="F:DNA ligase (ATP) activity"/>
    <property type="evidence" value="ECO:0007669"/>
    <property type="project" value="UniProtKB-EC"/>
</dbReference>
<evidence type="ECO:0000313" key="7">
    <source>
        <dbReference type="Proteomes" id="UP001216390"/>
    </source>
</evidence>
<dbReference type="PANTHER" id="PTHR45674">
    <property type="entry name" value="DNA LIGASE 1/3 FAMILY MEMBER"/>
    <property type="match status" value="1"/>
</dbReference>
<reference evidence="6" key="1">
    <citation type="submission" date="2023-01" db="EMBL/GenBank/DDBJ databases">
        <title>The diversity of Class Acidimicrobiia in South China Sea sediment environments and the proposal of Iamia marina sp. nov., a novel species of the genus Iamia.</title>
        <authorList>
            <person name="He Y."/>
            <person name="Tian X."/>
        </authorList>
    </citation>
    <scope>NUCLEOTIDE SEQUENCE</scope>
    <source>
        <strain evidence="6">DSM 19957</strain>
    </source>
</reference>
<dbReference type="InterPro" id="IPR016059">
    <property type="entry name" value="DNA_ligase_ATP-dep_CS"/>
</dbReference>
<dbReference type="InterPro" id="IPR044117">
    <property type="entry name" value="OBF_LigC-like"/>
</dbReference>
<dbReference type="Gene3D" id="2.40.50.140">
    <property type="entry name" value="Nucleic acid-binding proteins"/>
    <property type="match status" value="1"/>
</dbReference>
<accession>A0AAE9YAF8</accession>
<protein>
    <recommendedName>
        <fullName evidence="2">DNA ligase (ATP)</fullName>
        <ecNumber evidence="2">6.5.1.1</ecNumber>
    </recommendedName>
</protein>
<dbReference type="EMBL" id="CP116942">
    <property type="protein sequence ID" value="WCO67379.1"/>
    <property type="molecule type" value="Genomic_DNA"/>
</dbReference>
<organism evidence="6 7">
    <name type="scientific">Iamia majanohamensis</name>
    <dbReference type="NCBI Taxonomy" id="467976"/>
    <lineage>
        <taxon>Bacteria</taxon>
        <taxon>Bacillati</taxon>
        <taxon>Actinomycetota</taxon>
        <taxon>Acidimicrobiia</taxon>
        <taxon>Acidimicrobiales</taxon>
        <taxon>Iamiaceae</taxon>
        <taxon>Iamia</taxon>
    </lineage>
</organism>
<dbReference type="PROSITE" id="PS00697">
    <property type="entry name" value="DNA_LIGASE_A1"/>
    <property type="match status" value="1"/>
</dbReference>
<dbReference type="RefSeq" id="WP_272736901.1">
    <property type="nucleotide sequence ID" value="NZ_CP116942.1"/>
</dbReference>
<dbReference type="GO" id="GO:0006281">
    <property type="term" value="P:DNA repair"/>
    <property type="evidence" value="ECO:0007669"/>
    <property type="project" value="InterPro"/>
</dbReference>
<dbReference type="CDD" id="cd07970">
    <property type="entry name" value="OBF_DNA_ligase_LigC"/>
    <property type="match status" value="1"/>
</dbReference>
<dbReference type="PANTHER" id="PTHR45674:SF4">
    <property type="entry name" value="DNA LIGASE 1"/>
    <property type="match status" value="1"/>
</dbReference>
<dbReference type="EC" id="6.5.1.1" evidence="2"/>
<dbReference type="Pfam" id="PF01068">
    <property type="entry name" value="DNA_ligase_A_M"/>
    <property type="match status" value="1"/>
</dbReference>
<feature type="domain" description="ATP-dependent DNA ligase family profile" evidence="5">
    <location>
        <begin position="118"/>
        <end position="230"/>
    </location>
</feature>
<dbReference type="SUPFAM" id="SSF50249">
    <property type="entry name" value="Nucleic acid-binding proteins"/>
    <property type="match status" value="1"/>
</dbReference>
<keyword evidence="7" id="KW-1185">Reference proteome</keyword>
<dbReference type="GO" id="GO:0005524">
    <property type="term" value="F:ATP binding"/>
    <property type="evidence" value="ECO:0007669"/>
    <property type="project" value="InterPro"/>
</dbReference>
<dbReference type="AlphaFoldDB" id="A0AAE9YAF8"/>
<dbReference type="InterPro" id="IPR044119">
    <property type="entry name" value="Adenylation_LigC-like"/>
</dbReference>
<dbReference type="SUPFAM" id="SSF56091">
    <property type="entry name" value="DNA ligase/mRNA capping enzyme, catalytic domain"/>
    <property type="match status" value="1"/>
</dbReference>
<evidence type="ECO:0000313" key="6">
    <source>
        <dbReference type="EMBL" id="WCO67379.1"/>
    </source>
</evidence>
<evidence type="ECO:0000259" key="5">
    <source>
        <dbReference type="PROSITE" id="PS50160"/>
    </source>
</evidence>
<evidence type="ECO:0000256" key="3">
    <source>
        <dbReference type="ARBA" id="ARBA00022598"/>
    </source>
</evidence>
<dbReference type="GO" id="GO:0006310">
    <property type="term" value="P:DNA recombination"/>
    <property type="evidence" value="ECO:0007669"/>
    <property type="project" value="InterPro"/>
</dbReference>
<dbReference type="Gene3D" id="3.30.470.30">
    <property type="entry name" value="DNA ligase/mRNA capping enzyme"/>
    <property type="match status" value="1"/>
</dbReference>
<dbReference type="InterPro" id="IPR012340">
    <property type="entry name" value="NA-bd_OB-fold"/>
</dbReference>
<dbReference type="NCBIfam" id="NF006078">
    <property type="entry name" value="PRK08224.1"/>
    <property type="match status" value="1"/>
</dbReference>
<keyword evidence="3 6" id="KW-0436">Ligase</keyword>
<evidence type="ECO:0000256" key="2">
    <source>
        <dbReference type="ARBA" id="ARBA00012727"/>
    </source>
</evidence>
<dbReference type="InterPro" id="IPR012310">
    <property type="entry name" value="DNA_ligase_ATP-dep_cent"/>
</dbReference>
<name>A0AAE9YAF8_9ACTN</name>
<dbReference type="InterPro" id="IPR050191">
    <property type="entry name" value="ATP-dep_DNA_ligase"/>
</dbReference>
<evidence type="ECO:0000256" key="4">
    <source>
        <dbReference type="ARBA" id="ARBA00034003"/>
    </source>
</evidence>